<feature type="compositionally biased region" description="Low complexity" evidence="8">
    <location>
        <begin position="23"/>
        <end position="33"/>
    </location>
</feature>
<evidence type="ECO:0000256" key="2">
    <source>
        <dbReference type="ARBA" id="ARBA00006971"/>
    </source>
</evidence>
<dbReference type="EMBL" id="CP032509">
    <property type="protein sequence ID" value="AZN71316.1"/>
    <property type="molecule type" value="Genomic_DNA"/>
</dbReference>
<evidence type="ECO:0000313" key="10">
    <source>
        <dbReference type="EMBL" id="AZN71316.1"/>
    </source>
</evidence>
<protein>
    <recommendedName>
        <fullName evidence="6">Protein HflK</fullName>
    </recommendedName>
</protein>
<evidence type="ECO:0000256" key="8">
    <source>
        <dbReference type="SAM" id="MobiDB-lite"/>
    </source>
</evidence>
<comment type="function">
    <text evidence="6">HflC and HflK could encode or regulate a protease.</text>
</comment>
<keyword evidence="5" id="KW-0472">Membrane</keyword>
<dbReference type="GO" id="GO:0006508">
    <property type="term" value="P:proteolysis"/>
    <property type="evidence" value="ECO:0007669"/>
    <property type="project" value="UniProtKB-KW"/>
</dbReference>
<dbReference type="InterPro" id="IPR010201">
    <property type="entry name" value="HflK"/>
</dbReference>
<feature type="compositionally biased region" description="Gly residues" evidence="8">
    <location>
        <begin position="7"/>
        <end position="22"/>
    </location>
</feature>
<comment type="subunit">
    <text evidence="6">HflC and HflK may interact to form a multimeric complex.</text>
</comment>
<keyword evidence="3" id="KW-0812">Transmembrane</keyword>
<evidence type="ECO:0000259" key="9">
    <source>
        <dbReference type="SMART" id="SM00244"/>
    </source>
</evidence>
<dbReference type="Gene3D" id="3.30.479.30">
    <property type="entry name" value="Band 7 domain"/>
    <property type="match status" value="1"/>
</dbReference>
<dbReference type="GO" id="GO:0008233">
    <property type="term" value="F:peptidase activity"/>
    <property type="evidence" value="ECO:0007669"/>
    <property type="project" value="UniProtKB-KW"/>
</dbReference>
<gene>
    <name evidence="10" type="primary">hflK</name>
    <name evidence="10" type="ORF">D5400_08580</name>
</gene>
<keyword evidence="4" id="KW-1133">Transmembrane helix</keyword>
<evidence type="ECO:0000256" key="6">
    <source>
        <dbReference type="RuleBase" id="RU364113"/>
    </source>
</evidence>
<sequence length="375" mass="40925">MPWSNQNGGGGPWGGGGGGGNNQGPWGQGPQRPNGGGGGGGNRPPDLEEIIRRGQDRLKNAIPGGGGPSPALFGLIGVGLVALWLFQSIYTVQPDERGIELRFGAPKDEMSMPGLHFHFWPFETVERATIVERQINVGGGDQANSTQGLMLTGDQNIVDVQFSVLYSVTDPAAYLFNLQRPEETLRQVAESAMREIVGRRPAQDVFRDNREAIAMEVTDVIQVTMDRYGSGMSVNTVSIEDAAPPREVADAFDEVQRAEQDEDRFVEEANQYANQQLGQARGQAAQVREEAAAYRDQVVNAAEGEAQRFVSIYNEYAAAPEVTRKRMFLETMENVFRDSNKFIVEQTGGQGVVPYLPLPEVNRQAQQSQNQGGNQ</sequence>
<dbReference type="KEGG" id="abaw:D5400_08580"/>
<evidence type="ECO:0000256" key="1">
    <source>
        <dbReference type="ARBA" id="ARBA00004167"/>
    </source>
</evidence>
<dbReference type="RefSeq" id="WP_126009526.1">
    <property type="nucleotide sequence ID" value="NZ_CP032509.1"/>
</dbReference>
<feature type="coiled-coil region" evidence="7">
    <location>
        <begin position="255"/>
        <end position="297"/>
    </location>
</feature>
<evidence type="ECO:0000256" key="5">
    <source>
        <dbReference type="ARBA" id="ARBA00023136"/>
    </source>
</evidence>
<feature type="region of interest" description="Disordered" evidence="8">
    <location>
        <begin position="1"/>
        <end position="47"/>
    </location>
</feature>
<dbReference type="SUPFAM" id="SSF117892">
    <property type="entry name" value="Band 7/SPFH domain"/>
    <property type="match status" value="1"/>
</dbReference>
<dbReference type="GO" id="GO:0016020">
    <property type="term" value="C:membrane"/>
    <property type="evidence" value="ECO:0007669"/>
    <property type="project" value="UniProtKB-SubCell"/>
</dbReference>
<evidence type="ECO:0000313" key="11">
    <source>
        <dbReference type="Proteomes" id="UP000268192"/>
    </source>
</evidence>
<dbReference type="SMART" id="SM00244">
    <property type="entry name" value="PHB"/>
    <property type="match status" value="1"/>
</dbReference>
<reference evidence="10 11" key="1">
    <citation type="submission" date="2018-09" db="EMBL/GenBank/DDBJ databases">
        <title>Marinorhizobium profundi gen. nov., sp. nov., isolated from a deep-sea sediment sample from the New Britain Trench and proposal of Marinorhizobiaceae fam. nov. in the order Rhizobiales of the class Alphaproteobacteria.</title>
        <authorList>
            <person name="Cao J."/>
        </authorList>
    </citation>
    <scope>NUCLEOTIDE SEQUENCE [LARGE SCALE GENOMIC DNA]</scope>
    <source>
        <strain evidence="10 11">WS11</strain>
    </source>
</reference>
<dbReference type="InterPro" id="IPR020980">
    <property type="entry name" value="Membrane_HflK_N"/>
</dbReference>
<dbReference type="PANTHER" id="PTHR43327">
    <property type="entry name" value="STOMATIN-LIKE PROTEIN 2, MITOCHONDRIAL"/>
    <property type="match status" value="1"/>
</dbReference>
<dbReference type="Pfam" id="PF01145">
    <property type="entry name" value="Band_7"/>
    <property type="match status" value="1"/>
</dbReference>
<dbReference type="InterPro" id="IPR050710">
    <property type="entry name" value="Band7/mec-2_domain"/>
</dbReference>
<dbReference type="AlphaFoldDB" id="A0A3S9B328"/>
<keyword evidence="10" id="KW-0378">Hydrolase</keyword>
<accession>A0A3S9B328</accession>
<evidence type="ECO:0000256" key="7">
    <source>
        <dbReference type="SAM" id="Coils"/>
    </source>
</evidence>
<name>A0A3S9B328_9HYPH</name>
<feature type="domain" description="Band 7" evidence="9">
    <location>
        <begin position="87"/>
        <end position="256"/>
    </location>
</feature>
<evidence type="ECO:0000256" key="4">
    <source>
        <dbReference type="ARBA" id="ARBA00022989"/>
    </source>
</evidence>
<dbReference type="Proteomes" id="UP000268192">
    <property type="component" value="Chromosome"/>
</dbReference>
<dbReference type="OrthoDB" id="9779595at2"/>
<dbReference type="CDD" id="cd03404">
    <property type="entry name" value="SPFH_HflK"/>
    <property type="match status" value="1"/>
</dbReference>
<dbReference type="Pfam" id="PF12221">
    <property type="entry name" value="HflK_N"/>
    <property type="match status" value="1"/>
</dbReference>
<dbReference type="NCBIfam" id="TIGR01933">
    <property type="entry name" value="hflK"/>
    <property type="match status" value="1"/>
</dbReference>
<organism evidence="10 11">
    <name type="scientific">Georhizobium profundi</name>
    <dbReference type="NCBI Taxonomy" id="2341112"/>
    <lineage>
        <taxon>Bacteria</taxon>
        <taxon>Pseudomonadati</taxon>
        <taxon>Pseudomonadota</taxon>
        <taxon>Alphaproteobacteria</taxon>
        <taxon>Hyphomicrobiales</taxon>
        <taxon>Rhizobiaceae</taxon>
        <taxon>Georhizobium</taxon>
    </lineage>
</organism>
<keyword evidence="7" id="KW-0175">Coiled coil</keyword>
<comment type="similarity">
    <text evidence="2 6">Belongs to the band 7/mec-2 family. HflK subfamily.</text>
</comment>
<dbReference type="InterPro" id="IPR001107">
    <property type="entry name" value="Band_7"/>
</dbReference>
<keyword evidence="11" id="KW-1185">Reference proteome</keyword>
<proteinExistence type="inferred from homology"/>
<dbReference type="InterPro" id="IPR036013">
    <property type="entry name" value="Band_7/SPFH_dom_sf"/>
</dbReference>
<evidence type="ECO:0000256" key="3">
    <source>
        <dbReference type="ARBA" id="ARBA00022692"/>
    </source>
</evidence>
<comment type="subcellular location">
    <subcellularLocation>
        <location evidence="1">Membrane</location>
        <topology evidence="1">Single-pass membrane protein</topology>
    </subcellularLocation>
</comment>
<keyword evidence="10" id="KW-0645">Protease</keyword>
<dbReference type="PANTHER" id="PTHR43327:SF2">
    <property type="entry name" value="MODULATOR OF FTSH PROTEASE HFLK"/>
    <property type="match status" value="1"/>
</dbReference>